<comment type="caution">
    <text evidence="1">The sequence shown here is derived from an EMBL/GenBank/DDBJ whole genome shotgun (WGS) entry which is preliminary data.</text>
</comment>
<dbReference type="AlphaFoldDB" id="A0A0F9I2N1"/>
<name>A0A0F9I2N1_9ZZZZ</name>
<sequence length="145" mass="16412">MDKGNWLEISNQLRRIHPVMEKKITTFEDTLDQAANAAKACDPEGVYLGIDACKLSIALCSDIEHLMVVGIISKDGLKEGVEEYSADRFRDIFIKFSACLSKEVESEIMSKLIERASELSPEWQQRLVSFALEVRQLETGRQSCR</sequence>
<evidence type="ECO:0000313" key="1">
    <source>
        <dbReference type="EMBL" id="KKM21886.1"/>
    </source>
</evidence>
<protein>
    <submittedName>
        <fullName evidence="1">Uncharacterized protein</fullName>
    </submittedName>
</protein>
<accession>A0A0F9I2N1</accession>
<organism evidence="1">
    <name type="scientific">marine sediment metagenome</name>
    <dbReference type="NCBI Taxonomy" id="412755"/>
    <lineage>
        <taxon>unclassified sequences</taxon>
        <taxon>metagenomes</taxon>
        <taxon>ecological metagenomes</taxon>
    </lineage>
</organism>
<gene>
    <name evidence="1" type="ORF">LCGC14_1630970</name>
</gene>
<dbReference type="EMBL" id="LAZR01013457">
    <property type="protein sequence ID" value="KKM21886.1"/>
    <property type="molecule type" value="Genomic_DNA"/>
</dbReference>
<reference evidence="1" key="1">
    <citation type="journal article" date="2015" name="Nature">
        <title>Complex archaea that bridge the gap between prokaryotes and eukaryotes.</title>
        <authorList>
            <person name="Spang A."/>
            <person name="Saw J.H."/>
            <person name="Jorgensen S.L."/>
            <person name="Zaremba-Niedzwiedzka K."/>
            <person name="Martijn J."/>
            <person name="Lind A.E."/>
            <person name="van Eijk R."/>
            <person name="Schleper C."/>
            <person name="Guy L."/>
            <person name="Ettema T.J."/>
        </authorList>
    </citation>
    <scope>NUCLEOTIDE SEQUENCE</scope>
</reference>
<proteinExistence type="predicted"/>